<accession>A0ABW6SIY3</accession>
<evidence type="ECO:0000256" key="2">
    <source>
        <dbReference type="ARBA" id="ARBA00023002"/>
    </source>
</evidence>
<protein>
    <submittedName>
        <fullName evidence="4">SDR family NAD(P)-dependent oxidoreductase</fullName>
        <ecNumber evidence="4">1.1.1.-</ecNumber>
    </submittedName>
</protein>
<dbReference type="InterPro" id="IPR002347">
    <property type="entry name" value="SDR_fam"/>
</dbReference>
<dbReference type="PANTHER" id="PTHR43639:SF1">
    <property type="entry name" value="SHORT-CHAIN DEHYDROGENASE_REDUCTASE FAMILY PROTEIN"/>
    <property type="match status" value="1"/>
</dbReference>
<gene>
    <name evidence="4" type="ORF">ACFYXQ_45965</name>
</gene>
<dbReference type="Gene3D" id="3.40.50.720">
    <property type="entry name" value="NAD(P)-binding Rossmann-like Domain"/>
    <property type="match status" value="1"/>
</dbReference>
<organism evidence="4 5">
    <name type="scientific">Nocardia jiangxiensis</name>
    <dbReference type="NCBI Taxonomy" id="282685"/>
    <lineage>
        <taxon>Bacteria</taxon>
        <taxon>Bacillati</taxon>
        <taxon>Actinomycetota</taxon>
        <taxon>Actinomycetes</taxon>
        <taxon>Mycobacteriales</taxon>
        <taxon>Nocardiaceae</taxon>
        <taxon>Nocardia</taxon>
    </lineage>
</organism>
<evidence type="ECO:0000259" key="3">
    <source>
        <dbReference type="SMART" id="SM00822"/>
    </source>
</evidence>
<feature type="domain" description="Ketoreductase" evidence="3">
    <location>
        <begin position="8"/>
        <end position="203"/>
    </location>
</feature>
<dbReference type="RefSeq" id="WP_083896163.1">
    <property type="nucleotide sequence ID" value="NZ_JBIAQY010000038.1"/>
</dbReference>
<proteinExistence type="inferred from homology"/>
<dbReference type="SMART" id="SM00822">
    <property type="entry name" value="PKS_KR"/>
    <property type="match status" value="1"/>
</dbReference>
<dbReference type="EC" id="1.1.1.-" evidence="4"/>
<dbReference type="InterPro" id="IPR036291">
    <property type="entry name" value="NAD(P)-bd_dom_sf"/>
</dbReference>
<reference evidence="4 5" key="1">
    <citation type="submission" date="2024-10" db="EMBL/GenBank/DDBJ databases">
        <title>The Natural Products Discovery Center: Release of the First 8490 Sequenced Strains for Exploring Actinobacteria Biosynthetic Diversity.</title>
        <authorList>
            <person name="Kalkreuter E."/>
            <person name="Kautsar S.A."/>
            <person name="Yang D."/>
            <person name="Bader C.D."/>
            <person name="Teijaro C.N."/>
            <person name="Fluegel L."/>
            <person name="Davis C.M."/>
            <person name="Simpson J.R."/>
            <person name="Lauterbach L."/>
            <person name="Steele A.D."/>
            <person name="Gui C."/>
            <person name="Meng S."/>
            <person name="Li G."/>
            <person name="Viehrig K."/>
            <person name="Ye F."/>
            <person name="Su P."/>
            <person name="Kiefer A.F."/>
            <person name="Nichols A."/>
            <person name="Cepeda A.J."/>
            <person name="Yan W."/>
            <person name="Fan B."/>
            <person name="Jiang Y."/>
            <person name="Adhikari A."/>
            <person name="Zheng C.-J."/>
            <person name="Schuster L."/>
            <person name="Cowan T.M."/>
            <person name="Smanski M.J."/>
            <person name="Chevrette M.G."/>
            <person name="De Carvalho L.P.S."/>
            <person name="Shen B."/>
        </authorList>
    </citation>
    <scope>NUCLEOTIDE SEQUENCE [LARGE SCALE GENOMIC DNA]</scope>
    <source>
        <strain evidence="4 5">NPDC002593</strain>
    </source>
</reference>
<dbReference type="EMBL" id="JBIAQY010000038">
    <property type="protein sequence ID" value="MFF3575106.1"/>
    <property type="molecule type" value="Genomic_DNA"/>
</dbReference>
<keyword evidence="2 4" id="KW-0560">Oxidoreductase</keyword>
<evidence type="ECO:0000256" key="1">
    <source>
        <dbReference type="ARBA" id="ARBA00006484"/>
    </source>
</evidence>
<evidence type="ECO:0000313" key="5">
    <source>
        <dbReference type="Proteomes" id="UP001601992"/>
    </source>
</evidence>
<comment type="similarity">
    <text evidence="1">Belongs to the short-chain dehydrogenases/reductases (SDR) family.</text>
</comment>
<sequence>MASALSEVSALVTGGTSGIGRAAAVELARLGARVAVSGRDQQRGKDVVAEIGTAGGSAEFIAADLRDAASARTLAGRAVEQLGRVDVLVNNAGVFPYGPTEQMTEADFDAVFGLNVKVPYFLVAELAPKMAERGGGAIINITTMVAELGTVDEGLYGASKAALALLTKSWAAEYGPRGVRVNAVSPGPTRTRGTAAWGEALDQLAAQGPAGRPGTPEEIAEAIAFLAGDRASFIHGAVLPVDGGRTAV</sequence>
<dbReference type="CDD" id="cd05233">
    <property type="entry name" value="SDR_c"/>
    <property type="match status" value="1"/>
</dbReference>
<dbReference type="PANTHER" id="PTHR43639">
    <property type="entry name" value="OXIDOREDUCTASE, SHORT-CHAIN DEHYDROGENASE/REDUCTASE FAMILY (AFU_ORTHOLOGUE AFUA_5G02870)"/>
    <property type="match status" value="1"/>
</dbReference>
<dbReference type="Pfam" id="PF13561">
    <property type="entry name" value="adh_short_C2"/>
    <property type="match status" value="1"/>
</dbReference>
<dbReference type="NCBIfam" id="NF005559">
    <property type="entry name" value="PRK07231.1"/>
    <property type="match status" value="1"/>
</dbReference>
<evidence type="ECO:0000313" key="4">
    <source>
        <dbReference type="EMBL" id="MFF3575106.1"/>
    </source>
</evidence>
<dbReference type="PRINTS" id="PR00081">
    <property type="entry name" value="GDHRDH"/>
</dbReference>
<dbReference type="Proteomes" id="UP001601992">
    <property type="component" value="Unassembled WGS sequence"/>
</dbReference>
<comment type="caution">
    <text evidence="4">The sequence shown here is derived from an EMBL/GenBank/DDBJ whole genome shotgun (WGS) entry which is preliminary data.</text>
</comment>
<dbReference type="PRINTS" id="PR00080">
    <property type="entry name" value="SDRFAMILY"/>
</dbReference>
<dbReference type="GO" id="GO:0016491">
    <property type="term" value="F:oxidoreductase activity"/>
    <property type="evidence" value="ECO:0007669"/>
    <property type="project" value="UniProtKB-KW"/>
</dbReference>
<dbReference type="SUPFAM" id="SSF51735">
    <property type="entry name" value="NAD(P)-binding Rossmann-fold domains"/>
    <property type="match status" value="1"/>
</dbReference>
<dbReference type="InterPro" id="IPR057326">
    <property type="entry name" value="KR_dom"/>
</dbReference>
<name>A0ABW6SIY3_9NOCA</name>
<keyword evidence="5" id="KW-1185">Reference proteome</keyword>